<dbReference type="EMBL" id="JBHSGA010000008">
    <property type="protein sequence ID" value="MFC4525821.1"/>
    <property type="molecule type" value="Genomic_DNA"/>
</dbReference>
<proteinExistence type="predicted"/>
<gene>
    <name evidence="1" type="ORF">ACFO5W_04155</name>
</gene>
<evidence type="ECO:0008006" key="3">
    <source>
        <dbReference type="Google" id="ProtNLM"/>
    </source>
</evidence>
<dbReference type="RefSeq" id="WP_266150541.1">
    <property type="nucleotide sequence ID" value="NZ_CP064028.1"/>
</dbReference>
<evidence type="ECO:0000313" key="1">
    <source>
        <dbReference type="EMBL" id="MFC4525821.1"/>
    </source>
</evidence>
<sequence>MGELTPDDTSYPLQQALLSYLDSRRKALRLYGEAVDSGDDAVAAQAKAAAEDASRALEELKKLSASNH</sequence>
<protein>
    <recommendedName>
        <fullName evidence="3">DUF892 family protein</fullName>
    </recommendedName>
</protein>
<accession>A0ABV9BYW6</accession>
<dbReference type="Proteomes" id="UP001595961">
    <property type="component" value="Unassembled WGS sequence"/>
</dbReference>
<name>A0ABV9BYW6_9GAMM</name>
<evidence type="ECO:0000313" key="2">
    <source>
        <dbReference type="Proteomes" id="UP001595961"/>
    </source>
</evidence>
<organism evidence="1 2">
    <name type="scientific">Dyella halodurans</name>
    <dbReference type="NCBI Taxonomy" id="1920171"/>
    <lineage>
        <taxon>Bacteria</taxon>
        <taxon>Pseudomonadati</taxon>
        <taxon>Pseudomonadota</taxon>
        <taxon>Gammaproteobacteria</taxon>
        <taxon>Lysobacterales</taxon>
        <taxon>Rhodanobacteraceae</taxon>
        <taxon>Dyella</taxon>
    </lineage>
</organism>
<reference evidence="2" key="1">
    <citation type="journal article" date="2019" name="Int. J. Syst. Evol. Microbiol.">
        <title>The Global Catalogue of Microorganisms (GCM) 10K type strain sequencing project: providing services to taxonomists for standard genome sequencing and annotation.</title>
        <authorList>
            <consortium name="The Broad Institute Genomics Platform"/>
            <consortium name="The Broad Institute Genome Sequencing Center for Infectious Disease"/>
            <person name="Wu L."/>
            <person name="Ma J."/>
        </authorList>
    </citation>
    <scope>NUCLEOTIDE SEQUENCE [LARGE SCALE GENOMIC DNA]</scope>
    <source>
        <strain evidence="2">CCM 4481</strain>
    </source>
</reference>
<comment type="caution">
    <text evidence="1">The sequence shown here is derived from an EMBL/GenBank/DDBJ whole genome shotgun (WGS) entry which is preliminary data.</text>
</comment>
<keyword evidence="2" id="KW-1185">Reference proteome</keyword>